<protein>
    <submittedName>
        <fullName evidence="1">Uncharacterized protein</fullName>
    </submittedName>
</protein>
<proteinExistence type="predicted"/>
<gene>
    <name evidence="1" type="ORF">pdam_00008494</name>
</gene>
<organism evidence="1 2">
    <name type="scientific">Pocillopora damicornis</name>
    <name type="common">Cauliflower coral</name>
    <name type="synonym">Millepora damicornis</name>
    <dbReference type="NCBI Taxonomy" id="46731"/>
    <lineage>
        <taxon>Eukaryota</taxon>
        <taxon>Metazoa</taxon>
        <taxon>Cnidaria</taxon>
        <taxon>Anthozoa</taxon>
        <taxon>Hexacorallia</taxon>
        <taxon>Scleractinia</taxon>
        <taxon>Astrocoeniina</taxon>
        <taxon>Pocilloporidae</taxon>
        <taxon>Pocillopora</taxon>
    </lineage>
</organism>
<accession>A0A3M6U4Q1</accession>
<dbReference type="OrthoDB" id="5988469at2759"/>
<dbReference type="EMBL" id="RCHS01002271">
    <property type="protein sequence ID" value="RMX48514.1"/>
    <property type="molecule type" value="Genomic_DNA"/>
</dbReference>
<keyword evidence="2" id="KW-1185">Reference proteome</keyword>
<reference evidence="1 2" key="1">
    <citation type="journal article" date="2018" name="Sci. Rep.">
        <title>Comparative analysis of the Pocillopora damicornis genome highlights role of immune system in coral evolution.</title>
        <authorList>
            <person name="Cunning R."/>
            <person name="Bay R.A."/>
            <person name="Gillette P."/>
            <person name="Baker A.C."/>
            <person name="Traylor-Knowles N."/>
        </authorList>
    </citation>
    <scope>NUCLEOTIDE SEQUENCE [LARGE SCALE GENOMIC DNA]</scope>
    <source>
        <strain evidence="1">RSMAS</strain>
        <tissue evidence="1">Whole animal</tissue>
    </source>
</reference>
<dbReference type="PANTHER" id="PTHR47456:SF4">
    <property type="entry name" value="SWIM-TYPE DOMAIN-CONTAINING PROTEIN"/>
    <property type="match status" value="1"/>
</dbReference>
<dbReference type="PANTHER" id="PTHR47456">
    <property type="entry name" value="PHD-TYPE DOMAIN-CONTAINING PROTEIN"/>
    <property type="match status" value="1"/>
</dbReference>
<dbReference type="AlphaFoldDB" id="A0A3M6U4Q1"/>
<dbReference type="Proteomes" id="UP000275408">
    <property type="component" value="Unassembled WGS sequence"/>
</dbReference>
<evidence type="ECO:0000313" key="1">
    <source>
        <dbReference type="EMBL" id="RMX48514.1"/>
    </source>
</evidence>
<comment type="caution">
    <text evidence="1">The sequence shown here is derived from an EMBL/GenBank/DDBJ whole genome shotgun (WGS) entry which is preliminary data.</text>
</comment>
<evidence type="ECO:0000313" key="2">
    <source>
        <dbReference type="Proteomes" id="UP000275408"/>
    </source>
</evidence>
<sequence length="192" mass="22264">MKSITYANTVDKFEKRVNALKESRLYKEKPNVQNYLNNTWLSCKVRWAQAFRKQQVTNIVNTNNGTEAQNKLFKYEYLPRSVDKSVYGIATMLVESFIPDSHRRYLEKNLKFSDAYGRYNSRIPTYLHNRLPQFVKHCLDSRFAAGEFTEADVSSVNLLKGQFSVKSAANVNKKGLVDFSYPSCTCTSWKKK</sequence>
<name>A0A3M6U4Q1_POCDA</name>